<evidence type="ECO:0000313" key="3">
    <source>
        <dbReference type="EMBL" id="GKV16819.1"/>
    </source>
</evidence>
<name>A0AAV5JQF5_9ROSI</name>
<sequence>MGKKLDALLCRNFKVSKFENLANLAISRIAYLEKRHRVRFQQARSDTLQLLDLGQKDRALLRLEHLIREQNMLDTYAMIENYLNLLMERIVIIQNNKKCPDELKEAISSLIFAASRCGELPELQKIRRVFTSRYGKDLETQAVELRNNCGVSPKIVKKLSTRRPSLDSKLKVLKEVAPTHGILKQIEGESSVTSDNKIEAKKQQKHTGAGEKASSSISYNSKLEEDMNNLASKLKLQEKPSKKNNVEGKKYRDAKTAAQAAFDFAAHAAEAAKAAVELATNKKNDPDSTSGSSKSKDGGDGDANLKDKKKVSKEFDSNKINATGSSLSSTSGGEDMEKSRHRSHRKESERENKKAEKGENDSNSGSGSRKFGSLLKNQEDSISAMKSSLQKPGADALKSGASPSNFGRRPLSVRTRLASRLRSL</sequence>
<accession>A0AAV5JQF5</accession>
<evidence type="ECO:0000313" key="4">
    <source>
        <dbReference type="Proteomes" id="UP001054252"/>
    </source>
</evidence>
<comment type="similarity">
    <text evidence="1">Belongs to the IST1 family.</text>
</comment>
<proteinExistence type="inferred from homology"/>
<dbReference type="InterPro" id="IPR005061">
    <property type="entry name" value="Ist1"/>
</dbReference>
<keyword evidence="4" id="KW-1185">Reference proteome</keyword>
<protein>
    <submittedName>
        <fullName evidence="3">Uncharacterized protein</fullName>
    </submittedName>
</protein>
<feature type="compositionally biased region" description="Basic and acidic residues" evidence="2">
    <location>
        <begin position="294"/>
        <end position="317"/>
    </location>
</feature>
<feature type="compositionally biased region" description="Basic and acidic residues" evidence="2">
    <location>
        <begin position="346"/>
        <end position="360"/>
    </location>
</feature>
<feature type="region of interest" description="Disordered" evidence="2">
    <location>
        <begin position="279"/>
        <end position="424"/>
    </location>
</feature>
<dbReference type="AlphaFoldDB" id="A0AAV5JQF5"/>
<dbReference type="PANTHER" id="PTHR12161:SF59">
    <property type="entry name" value="IST1-LIKE PROTEIN"/>
    <property type="match status" value="1"/>
</dbReference>
<dbReference type="FunFam" id="1.20.1260.60:FF:000002">
    <property type="entry name" value="Vacuolar protein sorting-associated protein IST1"/>
    <property type="match status" value="1"/>
</dbReference>
<dbReference type="PANTHER" id="PTHR12161">
    <property type="entry name" value="IST1 FAMILY MEMBER"/>
    <property type="match status" value="1"/>
</dbReference>
<feature type="compositionally biased region" description="Polar residues" evidence="2">
    <location>
        <begin position="380"/>
        <end position="390"/>
    </location>
</feature>
<organism evidence="3 4">
    <name type="scientific">Rubroshorea leprosula</name>
    <dbReference type="NCBI Taxonomy" id="152421"/>
    <lineage>
        <taxon>Eukaryota</taxon>
        <taxon>Viridiplantae</taxon>
        <taxon>Streptophyta</taxon>
        <taxon>Embryophyta</taxon>
        <taxon>Tracheophyta</taxon>
        <taxon>Spermatophyta</taxon>
        <taxon>Magnoliopsida</taxon>
        <taxon>eudicotyledons</taxon>
        <taxon>Gunneridae</taxon>
        <taxon>Pentapetalae</taxon>
        <taxon>rosids</taxon>
        <taxon>malvids</taxon>
        <taxon>Malvales</taxon>
        <taxon>Dipterocarpaceae</taxon>
        <taxon>Rubroshorea</taxon>
    </lineage>
</organism>
<comment type="caution">
    <text evidence="3">The sequence shown here is derived from an EMBL/GenBank/DDBJ whole genome shotgun (WGS) entry which is preliminary data.</text>
</comment>
<reference evidence="3 4" key="1">
    <citation type="journal article" date="2021" name="Commun. Biol.">
        <title>The genome of Shorea leprosula (Dipterocarpaceae) highlights the ecological relevance of drought in aseasonal tropical rainforests.</title>
        <authorList>
            <person name="Ng K.K.S."/>
            <person name="Kobayashi M.J."/>
            <person name="Fawcett J.A."/>
            <person name="Hatakeyama M."/>
            <person name="Paape T."/>
            <person name="Ng C.H."/>
            <person name="Ang C.C."/>
            <person name="Tnah L.H."/>
            <person name="Lee C.T."/>
            <person name="Nishiyama T."/>
            <person name="Sese J."/>
            <person name="O'Brien M.J."/>
            <person name="Copetti D."/>
            <person name="Mohd Noor M.I."/>
            <person name="Ong R.C."/>
            <person name="Putra M."/>
            <person name="Sireger I.Z."/>
            <person name="Indrioko S."/>
            <person name="Kosugi Y."/>
            <person name="Izuno A."/>
            <person name="Isagi Y."/>
            <person name="Lee S.L."/>
            <person name="Shimizu K.K."/>
        </authorList>
    </citation>
    <scope>NUCLEOTIDE SEQUENCE [LARGE SCALE GENOMIC DNA]</scope>
    <source>
        <strain evidence="3">214</strain>
    </source>
</reference>
<evidence type="ECO:0000256" key="1">
    <source>
        <dbReference type="ARBA" id="ARBA00005536"/>
    </source>
</evidence>
<evidence type="ECO:0000256" key="2">
    <source>
        <dbReference type="SAM" id="MobiDB-lite"/>
    </source>
</evidence>
<dbReference type="GO" id="GO:0015031">
    <property type="term" value="P:protein transport"/>
    <property type="evidence" value="ECO:0007669"/>
    <property type="project" value="InterPro"/>
</dbReference>
<dbReference type="Proteomes" id="UP001054252">
    <property type="component" value="Unassembled WGS sequence"/>
</dbReference>
<dbReference type="Pfam" id="PF03398">
    <property type="entry name" value="Ist1"/>
    <property type="match status" value="1"/>
</dbReference>
<feature type="region of interest" description="Disordered" evidence="2">
    <location>
        <begin position="188"/>
        <end position="219"/>
    </location>
</feature>
<dbReference type="EMBL" id="BPVZ01000046">
    <property type="protein sequence ID" value="GKV16819.1"/>
    <property type="molecule type" value="Genomic_DNA"/>
</dbReference>
<gene>
    <name evidence="3" type="ORF">SLEP1_g27400</name>
</gene>
<feature type="compositionally biased region" description="Low complexity" evidence="2">
    <location>
        <begin position="323"/>
        <end position="333"/>
    </location>
</feature>
<dbReference type="Gene3D" id="1.20.1260.60">
    <property type="entry name" value="Vacuolar protein sorting-associated protein Ist1"/>
    <property type="match status" value="1"/>
</dbReference>
<dbReference type="InterPro" id="IPR042277">
    <property type="entry name" value="IST1-like"/>
</dbReference>